<organism evidence="1 2">
    <name type="scientific">Gossypium arboreum</name>
    <name type="common">Tree cotton</name>
    <name type="synonym">Gossypium nanking</name>
    <dbReference type="NCBI Taxonomy" id="29729"/>
    <lineage>
        <taxon>Eukaryota</taxon>
        <taxon>Viridiplantae</taxon>
        <taxon>Streptophyta</taxon>
        <taxon>Embryophyta</taxon>
        <taxon>Tracheophyta</taxon>
        <taxon>Spermatophyta</taxon>
        <taxon>Magnoliopsida</taxon>
        <taxon>eudicotyledons</taxon>
        <taxon>Gunneridae</taxon>
        <taxon>Pentapetalae</taxon>
        <taxon>rosids</taxon>
        <taxon>malvids</taxon>
        <taxon>Malvales</taxon>
        <taxon>Malvaceae</taxon>
        <taxon>Malvoideae</taxon>
        <taxon>Gossypium</taxon>
    </lineage>
</organism>
<evidence type="ECO:0000313" key="1">
    <source>
        <dbReference type="EMBL" id="KHG04408.1"/>
    </source>
</evidence>
<proteinExistence type="predicted"/>
<dbReference type="Proteomes" id="UP000032142">
    <property type="component" value="Unassembled WGS sequence"/>
</dbReference>
<name>A0A0B0MQM9_GOSAR</name>
<accession>A0A0B0MQM9</accession>
<protein>
    <submittedName>
        <fullName evidence="1">Uncharacterized protein</fullName>
    </submittedName>
</protein>
<sequence>MSYWFSQTYWLLMIL</sequence>
<comment type="caution">
    <text evidence="1">The sequence shown here is derived from an EMBL/GenBank/DDBJ whole genome shotgun (WGS) entry which is preliminary data.</text>
</comment>
<evidence type="ECO:0000313" key="2">
    <source>
        <dbReference type="Proteomes" id="UP000032142"/>
    </source>
</evidence>
<dbReference type="EMBL" id="JRRC01411162">
    <property type="protein sequence ID" value="KHG04408.1"/>
    <property type="molecule type" value="Genomic_DNA"/>
</dbReference>
<reference evidence="2" key="1">
    <citation type="submission" date="2014-09" db="EMBL/GenBank/DDBJ databases">
        <authorList>
            <person name="Mudge J."/>
            <person name="Ramaraj T."/>
            <person name="Lindquist I.E."/>
            <person name="Bharti A.K."/>
            <person name="Sundararajan A."/>
            <person name="Cameron C.T."/>
            <person name="Woodward J.E."/>
            <person name="May G.D."/>
            <person name="Brubaker C."/>
            <person name="Broadhvest J."/>
            <person name="Wilkins T.A."/>
        </authorList>
    </citation>
    <scope>NUCLEOTIDE SEQUENCE</scope>
    <source>
        <strain evidence="2">cv. AKA8401</strain>
    </source>
</reference>
<keyword evidence="2" id="KW-1185">Reference proteome</keyword>
<gene>
    <name evidence="1" type="ORF">F383_29897</name>
</gene>